<accession>A0A7H0LK82</accession>
<sequence>MNAAFPLRPWQIGIPEDGAFATYPIRPVGDRWLFLADISANFSPAVRIFGFIVLFQILG</sequence>
<protein>
    <submittedName>
        <fullName evidence="1">Uncharacterized protein</fullName>
    </submittedName>
</protein>
<proteinExistence type="predicted"/>
<dbReference type="KEGG" id="spap:H3Z74_02200"/>
<dbReference type="AlphaFoldDB" id="A0A7H0LK82"/>
<dbReference type="RefSeq" id="WP_187762390.1">
    <property type="nucleotide sequence ID" value="NZ_CP061038.1"/>
</dbReference>
<organism evidence="1 2">
    <name type="scientific">Sphingomonas alpina</name>
    <dbReference type="NCBI Taxonomy" id="653931"/>
    <lineage>
        <taxon>Bacteria</taxon>
        <taxon>Pseudomonadati</taxon>
        <taxon>Pseudomonadota</taxon>
        <taxon>Alphaproteobacteria</taxon>
        <taxon>Sphingomonadales</taxon>
        <taxon>Sphingomonadaceae</taxon>
        <taxon>Sphingomonas</taxon>
    </lineage>
</organism>
<reference evidence="1 2" key="1">
    <citation type="submission" date="2020-09" db="EMBL/GenBank/DDBJ databases">
        <title>Sphingomonas sp., a new species isolated from pork steak.</title>
        <authorList>
            <person name="Heidler von Heilborn D."/>
        </authorList>
    </citation>
    <scope>NUCLEOTIDE SEQUENCE [LARGE SCALE GENOMIC DNA]</scope>
    <source>
        <strain evidence="2">S8-3T</strain>
    </source>
</reference>
<evidence type="ECO:0000313" key="2">
    <source>
        <dbReference type="Proteomes" id="UP000516148"/>
    </source>
</evidence>
<evidence type="ECO:0000313" key="1">
    <source>
        <dbReference type="EMBL" id="QNQ10085.1"/>
    </source>
</evidence>
<name>A0A7H0LK82_9SPHN</name>
<dbReference type="Proteomes" id="UP000516148">
    <property type="component" value="Chromosome"/>
</dbReference>
<dbReference type="EMBL" id="CP061038">
    <property type="protein sequence ID" value="QNQ10085.1"/>
    <property type="molecule type" value="Genomic_DNA"/>
</dbReference>
<keyword evidence="2" id="KW-1185">Reference proteome</keyword>
<gene>
    <name evidence="1" type="ORF">H3Z74_02200</name>
</gene>